<keyword evidence="2" id="KW-0378">Hydrolase</keyword>
<keyword evidence="7" id="KW-1185">Reference proteome</keyword>
<keyword evidence="1 2" id="KW-0443">Lipid metabolism</keyword>
<feature type="short sequence motif" description="GXSXG" evidence="2">
    <location>
        <begin position="125"/>
        <end position="129"/>
    </location>
</feature>
<dbReference type="RefSeq" id="WP_121660231.1">
    <property type="nucleotide sequence ID" value="NZ_BMEK01000003.1"/>
</dbReference>
<feature type="transmembrane region" description="Helical" evidence="4">
    <location>
        <begin position="1144"/>
        <end position="1167"/>
    </location>
</feature>
<keyword evidence="4" id="KW-0472">Membrane</keyword>
<feature type="transmembrane region" description="Helical" evidence="4">
    <location>
        <begin position="1077"/>
        <end position="1098"/>
    </location>
</feature>
<feature type="compositionally biased region" description="Basic and acidic residues" evidence="3">
    <location>
        <begin position="1231"/>
        <end position="1245"/>
    </location>
</feature>
<feature type="transmembrane region" description="Helical" evidence="4">
    <location>
        <begin position="1022"/>
        <end position="1041"/>
    </location>
</feature>
<dbReference type="Gene3D" id="3.40.1090.10">
    <property type="entry name" value="Cytosolic phospholipase A2 catalytic domain"/>
    <property type="match status" value="1"/>
</dbReference>
<feature type="active site" description="Proton acceptor" evidence="2">
    <location>
        <position position="326"/>
    </location>
</feature>
<keyword evidence="4" id="KW-1133">Transmembrane helix</keyword>
<feature type="transmembrane region" description="Helical" evidence="4">
    <location>
        <begin position="1110"/>
        <end position="1132"/>
    </location>
</feature>
<feature type="transmembrane region" description="Helical" evidence="4">
    <location>
        <begin position="1173"/>
        <end position="1195"/>
    </location>
</feature>
<dbReference type="Proteomes" id="UP000282460">
    <property type="component" value="Unassembled WGS sequence"/>
</dbReference>
<name>A0A3L7IV04_9MICO</name>
<proteinExistence type="predicted"/>
<dbReference type="EMBL" id="RCWJ01000004">
    <property type="protein sequence ID" value="RLQ81321.1"/>
    <property type="molecule type" value="Genomic_DNA"/>
</dbReference>
<feature type="region of interest" description="Disordered" evidence="3">
    <location>
        <begin position="1220"/>
        <end position="1256"/>
    </location>
</feature>
<reference evidence="6 7" key="1">
    <citation type="submission" date="2018-10" db="EMBL/GenBank/DDBJ databases">
        <authorList>
            <person name="Li J."/>
        </authorList>
    </citation>
    <scope>NUCLEOTIDE SEQUENCE [LARGE SCALE GENOMIC DNA]</scope>
    <source>
        <strain evidence="6 7">ZD1-4</strain>
    </source>
</reference>
<dbReference type="InterPro" id="IPR002641">
    <property type="entry name" value="PNPLA_dom"/>
</dbReference>
<dbReference type="AlphaFoldDB" id="A0A3L7IV04"/>
<feature type="transmembrane region" description="Helical" evidence="4">
    <location>
        <begin position="910"/>
        <end position="929"/>
    </location>
</feature>
<keyword evidence="2" id="KW-0442">Lipid degradation</keyword>
<evidence type="ECO:0000256" key="2">
    <source>
        <dbReference type="PROSITE-ProRule" id="PRU01161"/>
    </source>
</evidence>
<feature type="domain" description="PNPLA" evidence="5">
    <location>
        <begin position="46"/>
        <end position="339"/>
    </location>
</feature>
<organism evidence="6 7">
    <name type="scientific">Mycetocola zhadangensis</name>
    <dbReference type="NCBI Taxonomy" id="1164595"/>
    <lineage>
        <taxon>Bacteria</taxon>
        <taxon>Bacillati</taxon>
        <taxon>Actinomycetota</taxon>
        <taxon>Actinomycetes</taxon>
        <taxon>Micrococcales</taxon>
        <taxon>Microbacteriaceae</taxon>
        <taxon>Mycetocola</taxon>
    </lineage>
</organism>
<dbReference type="GO" id="GO:0016042">
    <property type="term" value="P:lipid catabolic process"/>
    <property type="evidence" value="ECO:0007669"/>
    <property type="project" value="UniProtKB-UniRule"/>
</dbReference>
<gene>
    <name evidence="6" type="ORF">D9V28_13205</name>
</gene>
<feature type="transmembrane region" description="Helical" evidence="4">
    <location>
        <begin position="968"/>
        <end position="989"/>
    </location>
</feature>
<protein>
    <submittedName>
        <fullName evidence="6">DUF3376 domain-containing protein</fullName>
    </submittedName>
</protein>
<feature type="short sequence motif" description="DGA/G" evidence="2">
    <location>
        <begin position="326"/>
        <end position="328"/>
    </location>
</feature>
<dbReference type="SUPFAM" id="SSF52151">
    <property type="entry name" value="FabD/lysophospholipase-like"/>
    <property type="match status" value="1"/>
</dbReference>
<dbReference type="OrthoDB" id="8728704at2"/>
<comment type="caution">
    <text evidence="6">The sequence shown here is derived from an EMBL/GenBank/DDBJ whole genome shotgun (WGS) entry which is preliminary data.</text>
</comment>
<dbReference type="PROSITE" id="PS51635">
    <property type="entry name" value="PNPLA"/>
    <property type="match status" value="1"/>
</dbReference>
<keyword evidence="4" id="KW-0812">Transmembrane</keyword>
<dbReference type="InterPro" id="IPR024282">
    <property type="entry name" value="DUF3376"/>
</dbReference>
<feature type="region of interest" description="Disordered" evidence="3">
    <location>
        <begin position="220"/>
        <end position="244"/>
    </location>
</feature>
<dbReference type="InterPro" id="IPR016035">
    <property type="entry name" value="Acyl_Trfase/lysoPLipase"/>
</dbReference>
<feature type="compositionally biased region" description="Basic and acidic residues" evidence="3">
    <location>
        <begin position="223"/>
        <end position="233"/>
    </location>
</feature>
<accession>A0A3L7IV04</accession>
<feature type="active site" description="Nucleophile" evidence="2">
    <location>
        <position position="127"/>
    </location>
</feature>
<evidence type="ECO:0000256" key="3">
    <source>
        <dbReference type="SAM" id="MobiDB-lite"/>
    </source>
</evidence>
<evidence type="ECO:0000256" key="4">
    <source>
        <dbReference type="SAM" id="Phobius"/>
    </source>
</evidence>
<dbReference type="Pfam" id="PF01734">
    <property type="entry name" value="Patatin"/>
    <property type="match status" value="1"/>
</dbReference>
<evidence type="ECO:0000256" key="1">
    <source>
        <dbReference type="ARBA" id="ARBA00023098"/>
    </source>
</evidence>
<sequence length="1256" mass="135532">MASTAESPSVLIVALDPTRPPAPRPLPEEEQAALQPRHSRVLRAALAMRGGVSLAVWIGGAVAEIDVWRRIRIRTAADGTSCAVLIPPSPDAGAHNEHWVDRAVRYARVLHSRGFDAVEFDVMAGASAGGLNSVMYAVAQRAGASVDGLLTTWRDVGGAWSLMHPPGFRRLDSILRGDDYFWPQVHTALRNFYDPSETDIHPAHRATRVTVDLSATIVDSEDSSERGTKEGKGHFHFVGSDDNTANERGRNIPAAHDPSADASLARLAYAARTTSAFPGAFEPALIFSKTTTPDAVVEPSNSESVDMSFAFHAHREDWSHPFRVVDGAVLDNIPIDRAFRAIRGMASTVNASRALVYLDPSPPIQPLGSVRPTAYGVRAGSATPSGPRRVLERMADRRSQLLSGVAAGRGKRGIRESGEDEEDEVERFRLQLAQSHGRSDSLAVLSNAAISRYHLPKARRAYVRFRATTDLQLLTLTLANPSLWQLGTNLPTRQNWMAWSSEERSGLAHCFLAEYEDASRADETGVFAQAITLGPQAVIDATLCALNWVRSLEELPMDGNLDDNLDAVFGGSHEPREPPLPVASITLLRTRLYLLLAHATDLRDVALRRVLDETEAQRKLPDSPRRAPASGDQAGARATALATSVVTSWVYASSAVLAELEDDWQQLDACLITLRSASPGPSNPYPGWKESPYAGIPTRRPDFDAQDLAPFLAATGIPEPISTLTYWRITGDEAPARAEQYTTLIDRKVRAATVAALRMPSADLDAEVVARLFSDRQLGSDEKLAGTSLFNFAGFLSKHWRSNDWWWGRLDAAAGMTRLVASYPPREEGESLDLSSTIDAVQSGVLADADRSDAGPFGGIPADAAGSDTRARFAMGGDSIDNLHPGYLVAVLSRTVRVASRAFSGSTGTAMRFLIAALRPVLVFAPIALNPLRQALVAAILGVTIAIAAAAAYLPARPPDVFSFLPGYALLLVIGLSLIAAIIGVLRTWTRLVGLVRASSATRHSRILALVLNLRRESTWQGAVYAVFALVTLVVASAELWTDGLSVSYWILVISASVLAARARLRARSPSEEEHRVLLFGAGILAYSGWLVVVALLPDWVQTLRWDSGTLLPITVTAAGFLVSALLTLSWLPILGTLTRTWLLNWVTVSLVAGAASGVIVFIATHVRGTGFGVLNAGTAVVLVIVAWGSIVWWLPEIPEGASPRWKAYEVPDTLRRTYRVGSAPTTSVTPDREAGPTTDHRRSGEPAQPPRSART</sequence>
<dbReference type="Pfam" id="PF11856">
    <property type="entry name" value="DUF3376"/>
    <property type="match status" value="1"/>
</dbReference>
<feature type="transmembrane region" description="Helical" evidence="4">
    <location>
        <begin position="936"/>
        <end position="956"/>
    </location>
</feature>
<evidence type="ECO:0000313" key="7">
    <source>
        <dbReference type="Proteomes" id="UP000282460"/>
    </source>
</evidence>
<comment type="caution">
    <text evidence="2">Lacks conserved residue(s) required for the propagation of feature annotation.</text>
</comment>
<feature type="transmembrane region" description="Helical" evidence="4">
    <location>
        <begin position="1047"/>
        <end position="1065"/>
    </location>
</feature>
<evidence type="ECO:0000259" key="5">
    <source>
        <dbReference type="PROSITE" id="PS51635"/>
    </source>
</evidence>
<evidence type="ECO:0000313" key="6">
    <source>
        <dbReference type="EMBL" id="RLQ81321.1"/>
    </source>
</evidence>
<feature type="region of interest" description="Disordered" evidence="3">
    <location>
        <begin position="1"/>
        <end position="34"/>
    </location>
</feature>
<dbReference type="GO" id="GO:0016787">
    <property type="term" value="F:hydrolase activity"/>
    <property type="evidence" value="ECO:0007669"/>
    <property type="project" value="UniProtKB-UniRule"/>
</dbReference>